<comment type="caution">
    <text evidence="1">The sequence shown here is derived from an EMBL/GenBank/DDBJ whole genome shotgun (WGS) entry which is preliminary data.</text>
</comment>
<dbReference type="EMBL" id="JADEWZ010000015">
    <property type="protein sequence ID" value="MBE9116568.1"/>
    <property type="molecule type" value="Genomic_DNA"/>
</dbReference>
<evidence type="ECO:0000313" key="1">
    <source>
        <dbReference type="EMBL" id="MBE9116568.1"/>
    </source>
</evidence>
<reference evidence="1" key="1">
    <citation type="submission" date="2020-10" db="EMBL/GenBank/DDBJ databases">
        <authorList>
            <person name="Castelo-Branco R."/>
            <person name="Eusebio N."/>
            <person name="Adriana R."/>
            <person name="Vieira A."/>
            <person name="Brugerolle De Fraissinette N."/>
            <person name="Rezende De Castro R."/>
            <person name="Schneider M.P."/>
            <person name="Vasconcelos V."/>
            <person name="Leao P.N."/>
        </authorList>
    </citation>
    <scope>NUCLEOTIDE SEQUENCE</scope>
    <source>
        <strain evidence="1">LEGE 07157</strain>
    </source>
</reference>
<dbReference type="RefSeq" id="WP_194029655.1">
    <property type="nucleotide sequence ID" value="NZ_JADEWZ010000015.1"/>
</dbReference>
<organism evidence="1 2">
    <name type="scientific">Lusitaniella coriacea LEGE 07157</name>
    <dbReference type="NCBI Taxonomy" id="945747"/>
    <lineage>
        <taxon>Bacteria</taxon>
        <taxon>Bacillati</taxon>
        <taxon>Cyanobacteriota</taxon>
        <taxon>Cyanophyceae</taxon>
        <taxon>Spirulinales</taxon>
        <taxon>Lusitaniellaceae</taxon>
        <taxon>Lusitaniella</taxon>
    </lineage>
</organism>
<gene>
    <name evidence="1" type="ORF">IQ249_11720</name>
</gene>
<proteinExistence type="predicted"/>
<keyword evidence="2" id="KW-1185">Reference proteome</keyword>
<dbReference type="Proteomes" id="UP000654482">
    <property type="component" value="Unassembled WGS sequence"/>
</dbReference>
<accession>A0A8J7DY48</accession>
<protein>
    <submittedName>
        <fullName evidence="1">Uncharacterized protein</fullName>
    </submittedName>
</protein>
<sequence length="315" mass="35766">MNGDKIMPLTDDIGEFSRNITRAVDKLEEARGISSKLNECTVEGMYEQLTQLQDLCEQASVEIKRAGKQLIEVNTRWGSEPLQSYSRQLSQKSSSNITPSSLNLSALDTLEINLKSVEDGNFFKLIQSVLESKNSSLAFPNMNQAKGALGESLCHIVQDKLFSDIYFLEGKVGLSIETSTEQLAYKAAKEFLDRHPQYKTVVASRPFEGGQPYSLDAVNMLISRNDVENWLYNNKSTAIYFVFESKTDTARLSKSQKQFDYVKRQAMYMFKNRNKIEDRSQLGKDILTALEKNRVFYVTSHVDLKSGKLKAKFIR</sequence>
<dbReference type="AlphaFoldDB" id="A0A8J7DY48"/>
<name>A0A8J7DY48_9CYAN</name>
<evidence type="ECO:0000313" key="2">
    <source>
        <dbReference type="Proteomes" id="UP000654482"/>
    </source>
</evidence>